<dbReference type="Proteomes" id="UP000824540">
    <property type="component" value="Unassembled WGS sequence"/>
</dbReference>
<protein>
    <submittedName>
        <fullName evidence="2">Uncharacterized protein</fullName>
    </submittedName>
</protein>
<dbReference type="EMBL" id="JAFBMS010000102">
    <property type="protein sequence ID" value="KAG9336284.1"/>
    <property type="molecule type" value="Genomic_DNA"/>
</dbReference>
<feature type="region of interest" description="Disordered" evidence="1">
    <location>
        <begin position="1"/>
        <end position="65"/>
    </location>
</feature>
<feature type="region of interest" description="Disordered" evidence="1">
    <location>
        <begin position="131"/>
        <end position="154"/>
    </location>
</feature>
<evidence type="ECO:0000256" key="1">
    <source>
        <dbReference type="SAM" id="MobiDB-lite"/>
    </source>
</evidence>
<organism evidence="2 3">
    <name type="scientific">Albula glossodonta</name>
    <name type="common">roundjaw bonefish</name>
    <dbReference type="NCBI Taxonomy" id="121402"/>
    <lineage>
        <taxon>Eukaryota</taxon>
        <taxon>Metazoa</taxon>
        <taxon>Chordata</taxon>
        <taxon>Craniata</taxon>
        <taxon>Vertebrata</taxon>
        <taxon>Euteleostomi</taxon>
        <taxon>Actinopterygii</taxon>
        <taxon>Neopterygii</taxon>
        <taxon>Teleostei</taxon>
        <taxon>Albuliformes</taxon>
        <taxon>Albulidae</taxon>
        <taxon>Albula</taxon>
    </lineage>
</organism>
<dbReference type="AlphaFoldDB" id="A0A8T2N8L2"/>
<reference evidence="2" key="1">
    <citation type="thesis" date="2021" institute="BYU ScholarsArchive" country="Provo, UT, USA">
        <title>Applications of and Algorithms for Genome Assembly and Genomic Analyses with an Emphasis on Marine Teleosts.</title>
        <authorList>
            <person name="Pickett B.D."/>
        </authorList>
    </citation>
    <scope>NUCLEOTIDE SEQUENCE</scope>
    <source>
        <strain evidence="2">HI-2016</strain>
    </source>
</reference>
<feature type="compositionally biased region" description="Low complexity" evidence="1">
    <location>
        <begin position="1"/>
        <end position="27"/>
    </location>
</feature>
<evidence type="ECO:0000313" key="2">
    <source>
        <dbReference type="EMBL" id="KAG9336284.1"/>
    </source>
</evidence>
<accession>A0A8T2N8L2</accession>
<comment type="caution">
    <text evidence="2">The sequence shown here is derived from an EMBL/GenBank/DDBJ whole genome shotgun (WGS) entry which is preliminary data.</text>
</comment>
<evidence type="ECO:0000313" key="3">
    <source>
        <dbReference type="Proteomes" id="UP000824540"/>
    </source>
</evidence>
<feature type="compositionally biased region" description="Basic and acidic residues" evidence="1">
    <location>
        <begin position="36"/>
        <end position="52"/>
    </location>
</feature>
<proteinExistence type="predicted"/>
<keyword evidence="3" id="KW-1185">Reference proteome</keyword>
<sequence>MGLLSSSPRSLYLSSSCPSGSSLGLASHTSEPPAHCSRETEDKAPGHREHTRLTSGDTRQSHWPRGGAFCQVDIIGEADGPAEMRLQQWSAADRGAPLSHLQSRLSSEDGSSTQACMSMWQLYGAPWQAPYPSTTTDKNAVRVERPSRGRTVSN</sequence>
<name>A0A8T2N8L2_9TELE</name>
<gene>
    <name evidence="2" type="ORF">JZ751_002631</name>
</gene>